<evidence type="ECO:0000313" key="1">
    <source>
        <dbReference type="Proteomes" id="UP000887572"/>
    </source>
</evidence>
<name>A0A914IE69_GLORO</name>
<dbReference type="AlphaFoldDB" id="A0A914IE69"/>
<protein>
    <submittedName>
        <fullName evidence="2">Uncharacterized protein</fullName>
    </submittedName>
</protein>
<accession>A0A914IE69</accession>
<dbReference type="Proteomes" id="UP000887572">
    <property type="component" value="Unplaced"/>
</dbReference>
<reference evidence="2" key="1">
    <citation type="submission" date="2022-11" db="UniProtKB">
        <authorList>
            <consortium name="WormBaseParasite"/>
        </authorList>
    </citation>
    <scope>IDENTIFICATION</scope>
</reference>
<evidence type="ECO:0000313" key="2">
    <source>
        <dbReference type="WBParaSite" id="Gr19_v10_g9790.t1"/>
    </source>
</evidence>
<sequence length="353" mass="40789">MSDNLKEAEKRLNEIFVCDDVLFDVFALCGPFVLGLKVALISDRFDRLVDAHFKSMEWSLGDLYIRRAVNGNGAGIFKFIGNEVERRLPIPQKNALPDKVIGFEYLLISYIDQSVIKFLELIRRLFDSNGTNLSIGTANNKNGSWEIIWHRIWPLFKDNICCFRLDSYNLGRLREFCPRVLRDCAKLRVIKAFKLFPKFPANDSAGASSDQALAKWLHTPRGDGLPKVLRCFFQSARMNGLKLEFANSTAAVTFIIRLRNCLADIAPFELENDLTGERLVLRHLNGDKWLLVRCPTERDEEKWAKWEREAAEWASYWQWERIDISYDCNIGDGMLDTKEGPKRRNMKDLRGIQ</sequence>
<keyword evidence="1" id="KW-1185">Reference proteome</keyword>
<proteinExistence type="predicted"/>
<dbReference type="WBParaSite" id="Gr19_v10_g9790.t1">
    <property type="protein sequence ID" value="Gr19_v10_g9790.t1"/>
    <property type="gene ID" value="Gr19_v10_g9790"/>
</dbReference>
<organism evidence="1 2">
    <name type="scientific">Globodera rostochiensis</name>
    <name type="common">Golden nematode worm</name>
    <name type="synonym">Heterodera rostochiensis</name>
    <dbReference type="NCBI Taxonomy" id="31243"/>
    <lineage>
        <taxon>Eukaryota</taxon>
        <taxon>Metazoa</taxon>
        <taxon>Ecdysozoa</taxon>
        <taxon>Nematoda</taxon>
        <taxon>Chromadorea</taxon>
        <taxon>Rhabditida</taxon>
        <taxon>Tylenchina</taxon>
        <taxon>Tylenchomorpha</taxon>
        <taxon>Tylenchoidea</taxon>
        <taxon>Heteroderidae</taxon>
        <taxon>Heteroderinae</taxon>
        <taxon>Globodera</taxon>
    </lineage>
</organism>